<comment type="caution">
    <text evidence="1">The sequence shown here is derived from an EMBL/GenBank/DDBJ whole genome shotgun (WGS) entry which is preliminary data.</text>
</comment>
<dbReference type="EMBL" id="VIEB01000246">
    <property type="protein sequence ID" value="TQD98831.1"/>
    <property type="molecule type" value="Genomic_DNA"/>
</dbReference>
<gene>
    <name evidence="1" type="ORF">C1H46_015474</name>
</gene>
<dbReference type="Proteomes" id="UP000315295">
    <property type="component" value="Unassembled WGS sequence"/>
</dbReference>
<reference evidence="1 2" key="1">
    <citation type="journal article" date="2019" name="G3 (Bethesda)">
        <title>Sequencing of a Wild Apple (Malus baccata) Genome Unravels the Differences Between Cultivated and Wild Apple Species Regarding Disease Resistance and Cold Tolerance.</title>
        <authorList>
            <person name="Chen X."/>
        </authorList>
    </citation>
    <scope>NUCLEOTIDE SEQUENCE [LARGE SCALE GENOMIC DNA]</scope>
    <source>
        <strain evidence="2">cv. Shandingzi</strain>
        <tissue evidence="1">Leaves</tissue>
    </source>
</reference>
<evidence type="ECO:0000313" key="1">
    <source>
        <dbReference type="EMBL" id="TQD98831.1"/>
    </source>
</evidence>
<accession>A0A540MJ80</accession>
<sequence length="103" mass="11665">MEDCDEDGGEGSDPPTRSFLRKLLDEQYWMVEQTLSRGIDKLHDVIHSTSETQTKLLKILVSKVSDGKSFDLFQHLAPRNNLPLIVQAESIPARLKPIDFEKG</sequence>
<proteinExistence type="predicted"/>
<keyword evidence="2" id="KW-1185">Reference proteome</keyword>
<dbReference type="AlphaFoldDB" id="A0A540MJ80"/>
<name>A0A540MJ80_MALBA</name>
<organism evidence="1 2">
    <name type="scientific">Malus baccata</name>
    <name type="common">Siberian crab apple</name>
    <name type="synonym">Pyrus baccata</name>
    <dbReference type="NCBI Taxonomy" id="106549"/>
    <lineage>
        <taxon>Eukaryota</taxon>
        <taxon>Viridiplantae</taxon>
        <taxon>Streptophyta</taxon>
        <taxon>Embryophyta</taxon>
        <taxon>Tracheophyta</taxon>
        <taxon>Spermatophyta</taxon>
        <taxon>Magnoliopsida</taxon>
        <taxon>eudicotyledons</taxon>
        <taxon>Gunneridae</taxon>
        <taxon>Pentapetalae</taxon>
        <taxon>rosids</taxon>
        <taxon>fabids</taxon>
        <taxon>Rosales</taxon>
        <taxon>Rosaceae</taxon>
        <taxon>Amygdaloideae</taxon>
        <taxon>Maleae</taxon>
        <taxon>Malus</taxon>
    </lineage>
</organism>
<protein>
    <submittedName>
        <fullName evidence="1">Uncharacterized protein</fullName>
    </submittedName>
</protein>
<evidence type="ECO:0000313" key="2">
    <source>
        <dbReference type="Proteomes" id="UP000315295"/>
    </source>
</evidence>